<organism evidence="9 10">
    <name type="scientific">Eucalyptus globulus</name>
    <name type="common">Tasmanian blue gum</name>
    <dbReference type="NCBI Taxonomy" id="34317"/>
    <lineage>
        <taxon>Eukaryota</taxon>
        <taxon>Viridiplantae</taxon>
        <taxon>Streptophyta</taxon>
        <taxon>Embryophyta</taxon>
        <taxon>Tracheophyta</taxon>
        <taxon>Spermatophyta</taxon>
        <taxon>Magnoliopsida</taxon>
        <taxon>eudicotyledons</taxon>
        <taxon>Gunneridae</taxon>
        <taxon>Pentapetalae</taxon>
        <taxon>rosids</taxon>
        <taxon>malvids</taxon>
        <taxon>Myrtales</taxon>
        <taxon>Myrtaceae</taxon>
        <taxon>Myrtoideae</taxon>
        <taxon>Eucalypteae</taxon>
        <taxon>Eucalyptus</taxon>
    </lineage>
</organism>
<keyword evidence="2" id="KW-0132">Cell division</keyword>
<keyword evidence="5" id="KW-0234">DNA repair</keyword>
<evidence type="ECO:0000313" key="10">
    <source>
        <dbReference type="Proteomes" id="UP001634007"/>
    </source>
</evidence>
<evidence type="ECO:0000256" key="3">
    <source>
        <dbReference type="ARBA" id="ARBA00022763"/>
    </source>
</evidence>
<dbReference type="Proteomes" id="UP001634007">
    <property type="component" value="Unassembled WGS sequence"/>
</dbReference>
<gene>
    <name evidence="9" type="ORF">ACJRO7_005899</name>
</gene>
<evidence type="ECO:0000313" key="9">
    <source>
        <dbReference type="EMBL" id="KAL3721149.1"/>
    </source>
</evidence>
<keyword evidence="6" id="KW-0539">Nucleus</keyword>
<evidence type="ECO:0000256" key="7">
    <source>
        <dbReference type="ARBA" id="ARBA00023306"/>
    </source>
</evidence>
<dbReference type="GO" id="GO:0035825">
    <property type="term" value="P:homologous recombination"/>
    <property type="evidence" value="ECO:0007669"/>
    <property type="project" value="UniProtKB-ARBA"/>
</dbReference>
<dbReference type="GO" id="GO:0007064">
    <property type="term" value="P:mitotic sister chromatid cohesion"/>
    <property type="evidence" value="ECO:0007669"/>
    <property type="project" value="UniProtKB-ARBA"/>
</dbReference>
<dbReference type="GO" id="GO:0005634">
    <property type="term" value="C:nucleus"/>
    <property type="evidence" value="ECO:0007669"/>
    <property type="project" value="UniProtKB-SubCell"/>
</dbReference>
<name>A0ABD3J455_EUCGL</name>
<reference evidence="9 10" key="1">
    <citation type="submission" date="2024-11" db="EMBL/GenBank/DDBJ databases">
        <title>Chromosome-level genome assembly of Eucalyptus globulus Labill. provides insights into its genome evolution.</title>
        <authorList>
            <person name="Li X."/>
        </authorList>
    </citation>
    <scope>NUCLEOTIDE SEQUENCE [LARGE SCALE GENOMIC DNA]</scope>
    <source>
        <strain evidence="9">CL2024</strain>
        <tissue evidence="9">Fresh tender leaves</tissue>
    </source>
</reference>
<protein>
    <submittedName>
        <fullName evidence="9">Uncharacterized protein</fullName>
    </submittedName>
</protein>
<evidence type="ECO:0000256" key="6">
    <source>
        <dbReference type="ARBA" id="ARBA00023242"/>
    </source>
</evidence>
<keyword evidence="10" id="KW-1185">Reference proteome</keyword>
<comment type="subcellular location">
    <subcellularLocation>
        <location evidence="1">Nucleus</location>
    </subcellularLocation>
</comment>
<feature type="region of interest" description="Disordered" evidence="8">
    <location>
        <begin position="272"/>
        <end position="321"/>
    </location>
</feature>
<feature type="compositionally biased region" description="Polar residues" evidence="8">
    <location>
        <begin position="309"/>
        <end position="321"/>
    </location>
</feature>
<evidence type="ECO:0000256" key="4">
    <source>
        <dbReference type="ARBA" id="ARBA00022776"/>
    </source>
</evidence>
<keyword evidence="3" id="KW-0227">DNA damage</keyword>
<evidence type="ECO:0000256" key="2">
    <source>
        <dbReference type="ARBA" id="ARBA00022618"/>
    </source>
</evidence>
<dbReference type="GO" id="GO:0051301">
    <property type="term" value="P:cell division"/>
    <property type="evidence" value="ECO:0007669"/>
    <property type="project" value="UniProtKB-KW"/>
</dbReference>
<evidence type="ECO:0000256" key="1">
    <source>
        <dbReference type="ARBA" id="ARBA00004123"/>
    </source>
</evidence>
<dbReference type="EMBL" id="JBJKBG010000010">
    <property type="protein sequence ID" value="KAL3721149.1"/>
    <property type="molecule type" value="Genomic_DNA"/>
</dbReference>
<dbReference type="SUPFAM" id="SSF48371">
    <property type="entry name" value="ARM repeat"/>
    <property type="match status" value="1"/>
</dbReference>
<sequence length="321" mass="35510">MVSSSSFERNLEEQLRLVGNGLLNAPSSIDELLTCLDHAEVLLENTEQEPSDFLLDALFPVMKGLRAEALLKHSNEDVRVTVASCHSEILRISSPGQPFDDDQMKASFQLIVEAISKLSQPSTPCYEKALSLLATFARVKACLLMLDLECEALVLQMCQHFWLIVRSNPSADAFWAVEQIMTDVLNESEDISPDLLHPLLASVLKENERVAPSCWKLGEKLFSKCAAKLRPILRGALKAKGTTLDDYSPVVASIYQDEISVSRSDLSAMPAVSSRKRRGALKSDVERARDEATLVPRDLRDKKMRLSTRGRSNPSEGPSGI</sequence>
<proteinExistence type="predicted"/>
<dbReference type="PANTHER" id="PTHR12663">
    <property type="entry name" value="ANDROGEN INDUCED INHIBITOR OF PROLIFERATION AS3 / PDS5-RELATED"/>
    <property type="match status" value="1"/>
</dbReference>
<dbReference type="InterPro" id="IPR039776">
    <property type="entry name" value="Pds5"/>
</dbReference>
<evidence type="ECO:0000256" key="5">
    <source>
        <dbReference type="ARBA" id="ARBA00023204"/>
    </source>
</evidence>
<feature type="compositionally biased region" description="Basic and acidic residues" evidence="8">
    <location>
        <begin position="281"/>
        <end position="301"/>
    </location>
</feature>
<accession>A0ABD3J455</accession>
<evidence type="ECO:0000256" key="8">
    <source>
        <dbReference type="SAM" id="MobiDB-lite"/>
    </source>
</evidence>
<dbReference type="GO" id="GO:0006281">
    <property type="term" value="P:DNA repair"/>
    <property type="evidence" value="ECO:0007669"/>
    <property type="project" value="UniProtKB-KW"/>
</dbReference>
<dbReference type="InterPro" id="IPR016024">
    <property type="entry name" value="ARM-type_fold"/>
</dbReference>
<comment type="caution">
    <text evidence="9">The sequence shown here is derived from an EMBL/GenBank/DDBJ whole genome shotgun (WGS) entry which is preliminary data.</text>
</comment>
<dbReference type="Pfam" id="PF20168">
    <property type="entry name" value="PDS5"/>
    <property type="match status" value="1"/>
</dbReference>
<keyword evidence="7" id="KW-0131">Cell cycle</keyword>
<dbReference type="PANTHER" id="PTHR12663:SF3">
    <property type="entry name" value="SISTER CHROMATID COHESION PROTEIN PDS5 HOMOLOG C"/>
    <property type="match status" value="1"/>
</dbReference>
<dbReference type="AlphaFoldDB" id="A0ABD3J455"/>
<keyword evidence="4" id="KW-0498">Mitosis</keyword>